<protein>
    <recommendedName>
        <fullName evidence="5">Lipoprotein</fullName>
    </recommendedName>
</protein>
<evidence type="ECO:0000313" key="4">
    <source>
        <dbReference type="Proteomes" id="UP001596109"/>
    </source>
</evidence>
<comment type="caution">
    <text evidence="3">The sequence shown here is derived from an EMBL/GenBank/DDBJ whole genome shotgun (WGS) entry which is preliminary data.</text>
</comment>
<feature type="chain" id="PRO_5046006942" description="Lipoprotein" evidence="2">
    <location>
        <begin position="26"/>
        <end position="266"/>
    </location>
</feature>
<feature type="region of interest" description="Disordered" evidence="1">
    <location>
        <begin position="24"/>
        <end position="56"/>
    </location>
</feature>
<evidence type="ECO:0000256" key="2">
    <source>
        <dbReference type="SAM" id="SignalP"/>
    </source>
</evidence>
<dbReference type="Proteomes" id="UP001596109">
    <property type="component" value="Unassembled WGS sequence"/>
</dbReference>
<name>A0ABW0TG13_9BACL</name>
<keyword evidence="4" id="KW-1185">Reference proteome</keyword>
<sequence length="266" mass="28893">MIRKRASMTMLGILFVLGACNPSTGEDHNLTDPPETEKPDEVVENTETDSGTDPKPVAQTYEEILEEVKAAIQTDVEVKIPDEVLTNEGYLTAATDSNASSYEVNFYVTNVPVAVNDPLLQDAHPYMIVNGTKFESAESAKAKVNYEPLVDGAEETDLGYGITGHMDAGAGSVFLTWHEGRWSFSVRNHNNGNGREEMIELAKQVVGKLESQLLPAPHDNGAGMFDMNSNGAAANSIIWQEGTTVYEIYTGDPLLLIDTVTGYMGQ</sequence>
<dbReference type="PROSITE" id="PS51257">
    <property type="entry name" value="PROKAR_LIPOPROTEIN"/>
    <property type="match status" value="1"/>
</dbReference>
<keyword evidence="2" id="KW-0732">Signal</keyword>
<organism evidence="3 4">
    <name type="scientific">Sporosarcina soli</name>
    <dbReference type="NCBI Taxonomy" id="334736"/>
    <lineage>
        <taxon>Bacteria</taxon>
        <taxon>Bacillati</taxon>
        <taxon>Bacillota</taxon>
        <taxon>Bacilli</taxon>
        <taxon>Bacillales</taxon>
        <taxon>Caryophanaceae</taxon>
        <taxon>Sporosarcina</taxon>
    </lineage>
</organism>
<feature type="compositionally biased region" description="Basic and acidic residues" evidence="1">
    <location>
        <begin position="25"/>
        <end position="41"/>
    </location>
</feature>
<evidence type="ECO:0000256" key="1">
    <source>
        <dbReference type="SAM" id="MobiDB-lite"/>
    </source>
</evidence>
<accession>A0ABW0TG13</accession>
<dbReference type="RefSeq" id="WP_381431522.1">
    <property type="nucleotide sequence ID" value="NZ_JBHSNO010000005.1"/>
</dbReference>
<proteinExistence type="predicted"/>
<evidence type="ECO:0000313" key="3">
    <source>
        <dbReference type="EMBL" id="MFC5588319.1"/>
    </source>
</evidence>
<evidence type="ECO:0008006" key="5">
    <source>
        <dbReference type="Google" id="ProtNLM"/>
    </source>
</evidence>
<feature type="signal peptide" evidence="2">
    <location>
        <begin position="1"/>
        <end position="25"/>
    </location>
</feature>
<gene>
    <name evidence="3" type="ORF">ACFPRA_05455</name>
</gene>
<dbReference type="EMBL" id="JBHSNO010000005">
    <property type="protein sequence ID" value="MFC5588319.1"/>
    <property type="molecule type" value="Genomic_DNA"/>
</dbReference>
<reference evidence="4" key="1">
    <citation type="journal article" date="2019" name="Int. J. Syst. Evol. Microbiol.">
        <title>The Global Catalogue of Microorganisms (GCM) 10K type strain sequencing project: providing services to taxonomists for standard genome sequencing and annotation.</title>
        <authorList>
            <consortium name="The Broad Institute Genomics Platform"/>
            <consortium name="The Broad Institute Genome Sequencing Center for Infectious Disease"/>
            <person name="Wu L."/>
            <person name="Ma J."/>
        </authorList>
    </citation>
    <scope>NUCLEOTIDE SEQUENCE [LARGE SCALE GENOMIC DNA]</scope>
    <source>
        <strain evidence="4">CGMCC 4.1434</strain>
    </source>
</reference>